<feature type="compositionally biased region" description="Low complexity" evidence="1">
    <location>
        <begin position="283"/>
        <end position="297"/>
    </location>
</feature>
<reference evidence="2 3" key="1">
    <citation type="submission" date="2020-05" db="EMBL/GenBank/DDBJ databases">
        <title>Ramlibacter rhizophilus sp. nov., isolated from rhizosphere soil of national flower Mugunghwa from South Korea.</title>
        <authorList>
            <person name="Zheng-Fei Y."/>
            <person name="Huan T."/>
        </authorList>
    </citation>
    <scope>NUCLEOTIDE SEQUENCE [LARGE SCALE GENOMIC DNA]</scope>
    <source>
        <strain evidence="2 3">H242</strain>
    </source>
</reference>
<dbReference type="EMBL" id="CP053418">
    <property type="protein sequence ID" value="QJW84653.1"/>
    <property type="molecule type" value="Genomic_DNA"/>
</dbReference>
<sequence>MVTADSTFGNAGLASLVADLQAAIRATQFTDGTTSGTLDDLDIEEPTVRLNDGRLMLTGAYTTSIAAVTGGGAQRPGFTQIAATGATTGPLASDRRAAIDAAARGSIVNLGRSDAPSGEMTLSGWIRGHSGINLYAGNSANGNQNVNLTASGVLETLSGSMVLNPAGHAVLLGSLIAKGRGSDIIINADAGIVLSGSLTAQRDIVVTAGGTVAAGVKSIHTLGRLNSLDSGGRIILTGVNDVQVDSQIGTTSPHRACWKSVRPPGPCARAPTACSRPAPPWWSPASTSTSAARCAATRPRRRPTTTRWRSPPPAMPTSTAASSWPARCRSRRATTSRCSPPCW</sequence>
<feature type="compositionally biased region" description="Low complexity" evidence="1">
    <location>
        <begin position="316"/>
        <end position="327"/>
    </location>
</feature>
<feature type="region of interest" description="Disordered" evidence="1">
    <location>
        <begin position="281"/>
        <end position="343"/>
    </location>
</feature>
<organism evidence="2 3">
    <name type="scientific">Ramlibacter terrae</name>
    <dbReference type="NCBI Taxonomy" id="2732511"/>
    <lineage>
        <taxon>Bacteria</taxon>
        <taxon>Pseudomonadati</taxon>
        <taxon>Pseudomonadota</taxon>
        <taxon>Betaproteobacteria</taxon>
        <taxon>Burkholderiales</taxon>
        <taxon>Comamonadaceae</taxon>
        <taxon>Ramlibacter</taxon>
    </lineage>
</organism>
<evidence type="ECO:0000256" key="1">
    <source>
        <dbReference type="SAM" id="MobiDB-lite"/>
    </source>
</evidence>
<evidence type="ECO:0000313" key="2">
    <source>
        <dbReference type="EMBL" id="QJW84653.1"/>
    </source>
</evidence>
<protein>
    <submittedName>
        <fullName evidence="2">Uncharacterized protein</fullName>
    </submittedName>
</protein>
<gene>
    <name evidence="2" type="ORF">HK414_16030</name>
</gene>
<name>A0ABX6P5L0_9BURK</name>
<keyword evidence="3" id="KW-1185">Reference proteome</keyword>
<reference evidence="2 3" key="2">
    <citation type="submission" date="2020-05" db="EMBL/GenBank/DDBJ databases">
        <authorList>
            <person name="Khan S.A."/>
            <person name="Jeon C.O."/>
            <person name="Chun B.H."/>
        </authorList>
    </citation>
    <scope>NUCLEOTIDE SEQUENCE [LARGE SCALE GENOMIC DNA]</scope>
    <source>
        <strain evidence="2 3">H242</strain>
    </source>
</reference>
<accession>A0ABX6P5L0</accession>
<evidence type="ECO:0000313" key="3">
    <source>
        <dbReference type="Proteomes" id="UP000500826"/>
    </source>
</evidence>
<proteinExistence type="predicted"/>
<dbReference type="Proteomes" id="UP000500826">
    <property type="component" value="Chromosome"/>
</dbReference>